<keyword evidence="5" id="KW-1185">Reference proteome</keyword>
<dbReference type="GO" id="GO:1903108">
    <property type="term" value="P:regulation of mitochondrial transcription"/>
    <property type="evidence" value="ECO:0007669"/>
    <property type="project" value="TreeGrafter"/>
</dbReference>
<proteinExistence type="predicted"/>
<dbReference type="InterPro" id="IPR036986">
    <property type="entry name" value="S4_RNA-bd_sf"/>
</dbReference>
<dbReference type="InterPro" id="IPR057896">
    <property type="entry name" value="MTRES1_C"/>
</dbReference>
<comment type="caution">
    <text evidence="4">The sequence shown here is derived from an EMBL/GenBank/DDBJ whole genome shotgun (WGS) entry which is preliminary data.</text>
</comment>
<dbReference type="PANTHER" id="PTHR13633">
    <property type="entry name" value="MITOCHONDRIAL TRANSCRIPTION RESCUE FACTOR 1"/>
    <property type="match status" value="1"/>
</dbReference>
<dbReference type="Proteomes" id="UP000198287">
    <property type="component" value="Unassembled WGS sequence"/>
</dbReference>
<dbReference type="AlphaFoldDB" id="A0A226DER7"/>
<evidence type="ECO:0000256" key="2">
    <source>
        <dbReference type="SAM" id="MobiDB-lite"/>
    </source>
</evidence>
<evidence type="ECO:0000259" key="3">
    <source>
        <dbReference type="Pfam" id="PF25818"/>
    </source>
</evidence>
<feature type="region of interest" description="Disordered" evidence="2">
    <location>
        <begin position="135"/>
        <end position="157"/>
    </location>
</feature>
<dbReference type="STRING" id="158441.A0A226DER7"/>
<dbReference type="Pfam" id="PF25818">
    <property type="entry name" value="MTRES1_C"/>
    <property type="match status" value="1"/>
</dbReference>
<organism evidence="4 5">
    <name type="scientific">Folsomia candida</name>
    <name type="common">Springtail</name>
    <dbReference type="NCBI Taxonomy" id="158441"/>
    <lineage>
        <taxon>Eukaryota</taxon>
        <taxon>Metazoa</taxon>
        <taxon>Ecdysozoa</taxon>
        <taxon>Arthropoda</taxon>
        <taxon>Hexapoda</taxon>
        <taxon>Collembola</taxon>
        <taxon>Entomobryomorpha</taxon>
        <taxon>Isotomoidea</taxon>
        <taxon>Isotomidae</taxon>
        <taxon>Proisotominae</taxon>
        <taxon>Folsomia</taxon>
    </lineage>
</organism>
<accession>A0A226DER7</accession>
<reference evidence="4 5" key="1">
    <citation type="submission" date="2015-12" db="EMBL/GenBank/DDBJ databases">
        <title>The genome of Folsomia candida.</title>
        <authorList>
            <person name="Faddeeva A."/>
            <person name="Derks M.F."/>
            <person name="Anvar Y."/>
            <person name="Smit S."/>
            <person name="Van Straalen N."/>
            <person name="Roelofs D."/>
        </authorList>
    </citation>
    <scope>NUCLEOTIDE SEQUENCE [LARGE SCALE GENOMIC DNA]</scope>
    <source>
        <strain evidence="4 5">VU population</strain>
        <tissue evidence="4">Whole body</tissue>
    </source>
</reference>
<dbReference type="CDD" id="cd00165">
    <property type="entry name" value="S4"/>
    <property type="match status" value="1"/>
</dbReference>
<dbReference type="GO" id="GO:0003723">
    <property type="term" value="F:RNA binding"/>
    <property type="evidence" value="ECO:0007669"/>
    <property type="project" value="UniProtKB-KW"/>
</dbReference>
<feature type="compositionally biased region" description="Acidic residues" evidence="2">
    <location>
        <begin position="142"/>
        <end position="152"/>
    </location>
</feature>
<protein>
    <recommendedName>
        <fullName evidence="3">Mitochondrial transcription rescue factor 1 C-terminal domain-containing protein</fullName>
    </recommendedName>
</protein>
<sequence length="183" mass="21018">MFRNLITRSVLLTSQSQQLFISPCYCQFRHISQSRTNFAPPTNQEEDETLGKGDKIIKVRLRGTRLDAILKAGLNIARSKIEKSFYEDRIRVNGVRAKKKSQVLDEGDEVDIVRGPNQSNPLFIDVNRVEIVEVGETKDKNEDDFESDSDDEGQTKIPMTLKRYKNLTIENYPVPWKGNVQEN</sequence>
<dbReference type="EMBL" id="LNIX01000021">
    <property type="protein sequence ID" value="OXA43683.1"/>
    <property type="molecule type" value="Genomic_DNA"/>
</dbReference>
<keyword evidence="1" id="KW-0694">RNA-binding</keyword>
<name>A0A226DER7_FOLCA</name>
<evidence type="ECO:0000256" key="1">
    <source>
        <dbReference type="PROSITE-ProRule" id="PRU00182"/>
    </source>
</evidence>
<gene>
    <name evidence="4" type="ORF">Fcan01_21509</name>
</gene>
<dbReference type="PANTHER" id="PTHR13633:SF3">
    <property type="entry name" value="MITOCHONDRIAL TRANSCRIPTION RESCUE FACTOR 1"/>
    <property type="match status" value="1"/>
</dbReference>
<dbReference type="OMA" id="MNTSKLW"/>
<feature type="domain" description="Mitochondrial transcription rescue factor 1 C-terminal" evidence="3">
    <location>
        <begin position="61"/>
        <end position="141"/>
    </location>
</feature>
<dbReference type="Gene3D" id="3.10.290.10">
    <property type="entry name" value="RNA-binding S4 domain"/>
    <property type="match status" value="1"/>
</dbReference>
<dbReference type="SUPFAM" id="SSF55174">
    <property type="entry name" value="Alpha-L RNA-binding motif"/>
    <property type="match status" value="1"/>
</dbReference>
<dbReference type="OrthoDB" id="4150at2759"/>
<evidence type="ECO:0000313" key="4">
    <source>
        <dbReference type="EMBL" id="OXA43683.1"/>
    </source>
</evidence>
<dbReference type="GO" id="GO:0005739">
    <property type="term" value="C:mitochondrion"/>
    <property type="evidence" value="ECO:0007669"/>
    <property type="project" value="TreeGrafter"/>
</dbReference>
<dbReference type="PROSITE" id="PS50889">
    <property type="entry name" value="S4"/>
    <property type="match status" value="1"/>
</dbReference>
<evidence type="ECO:0000313" key="5">
    <source>
        <dbReference type="Proteomes" id="UP000198287"/>
    </source>
</evidence>